<dbReference type="Pfam" id="PF00822">
    <property type="entry name" value="PMP22_Claudin"/>
    <property type="match status" value="1"/>
</dbReference>
<dbReference type="InterPro" id="IPR004031">
    <property type="entry name" value="PMP22/EMP/MP20/Claudin"/>
</dbReference>
<keyword evidence="7 8" id="KW-0472">Membrane</keyword>
<evidence type="ECO:0000256" key="4">
    <source>
        <dbReference type="ARBA" id="ARBA00022692"/>
    </source>
</evidence>
<dbReference type="PRINTS" id="PR01446">
    <property type="entry name" value="CLAUDIN8"/>
</dbReference>
<evidence type="ECO:0000256" key="6">
    <source>
        <dbReference type="ARBA" id="ARBA00022989"/>
    </source>
</evidence>
<evidence type="ECO:0000313" key="10">
    <source>
        <dbReference type="Proteomes" id="UP000472272"/>
    </source>
</evidence>
<keyword evidence="10" id="KW-1185">Reference proteome</keyword>
<sequence length="221" mass="23935">MACCALQTVALLLGGIGMVGTLTVTLMPQWKVSAFTESNIIVFETIWEGLWIVCVNHFKKHQCKFYGSLLALPPALEASRGLMCTACALSVIAFLIAVAGTKCIRCPGSNEQMKNKILLAAGAIFLLTGVIVLIPVSWTAKNIIEDFHNPVIQFGRKRELGPALYLGWITSACLISGGAIFCSFCGSAEKPGGYRDSSPSSRRLNKPEHIRMMPLSVHSYV</sequence>
<evidence type="ECO:0000256" key="2">
    <source>
        <dbReference type="ARBA" id="ARBA00022427"/>
    </source>
</evidence>
<keyword evidence="2 8" id="KW-0796">Tight junction</keyword>
<evidence type="ECO:0000256" key="7">
    <source>
        <dbReference type="ARBA" id="ARBA00023136"/>
    </source>
</evidence>
<evidence type="ECO:0000256" key="1">
    <source>
        <dbReference type="ARBA" id="ARBA00008295"/>
    </source>
</evidence>
<dbReference type="GO" id="GO:0005886">
    <property type="term" value="C:plasma membrane"/>
    <property type="evidence" value="ECO:0007669"/>
    <property type="project" value="UniProtKB-SubCell"/>
</dbReference>
<keyword evidence="4 8" id="KW-0812">Transmembrane</keyword>
<comment type="similarity">
    <text evidence="1 8">Belongs to the claudin family.</text>
</comment>
<reference evidence="9" key="3">
    <citation type="submission" date="2025-09" db="UniProtKB">
        <authorList>
            <consortium name="Ensembl"/>
        </authorList>
    </citation>
    <scope>IDENTIFICATION</scope>
</reference>
<feature type="transmembrane region" description="Helical" evidence="8">
    <location>
        <begin position="117"/>
        <end position="138"/>
    </location>
</feature>
<reference evidence="9 10" key="1">
    <citation type="journal article" date="2019" name="Proc. Natl. Acad. Sci. U.S.A.">
        <title>Regulatory changes in pterin and carotenoid genes underlie balanced color polymorphisms in the wall lizard.</title>
        <authorList>
            <person name="Andrade P."/>
            <person name="Pinho C."/>
            <person name="Perez I de Lanuza G."/>
            <person name="Afonso S."/>
            <person name="Brejcha J."/>
            <person name="Rubin C.J."/>
            <person name="Wallerman O."/>
            <person name="Pereira P."/>
            <person name="Sabatino S.J."/>
            <person name="Bellati A."/>
            <person name="Pellitteri-Rosa D."/>
            <person name="Bosakova Z."/>
            <person name="Bunikis I."/>
            <person name="Carretero M.A."/>
            <person name="Feiner N."/>
            <person name="Marsik P."/>
            <person name="Pauperio F."/>
            <person name="Salvi D."/>
            <person name="Soler L."/>
            <person name="While G.M."/>
            <person name="Uller T."/>
            <person name="Font E."/>
            <person name="Andersson L."/>
            <person name="Carneiro M."/>
        </authorList>
    </citation>
    <scope>NUCLEOTIDE SEQUENCE</scope>
</reference>
<dbReference type="GO" id="GO:0005923">
    <property type="term" value="C:bicellular tight junction"/>
    <property type="evidence" value="ECO:0007669"/>
    <property type="project" value="UniProtKB-SubCell"/>
</dbReference>
<dbReference type="InterPro" id="IPR017974">
    <property type="entry name" value="Claudin_CS"/>
</dbReference>
<dbReference type="Ensembl" id="ENSPMRT00000006053.1">
    <property type="protein sequence ID" value="ENSPMRP00000005689.1"/>
    <property type="gene ID" value="ENSPMRG00000003865.1"/>
</dbReference>
<dbReference type="GO" id="GO:0005198">
    <property type="term" value="F:structural molecule activity"/>
    <property type="evidence" value="ECO:0007669"/>
    <property type="project" value="InterPro"/>
</dbReference>
<dbReference type="OMA" id="VCWTANI"/>
<feature type="transmembrane region" description="Helical" evidence="8">
    <location>
        <begin position="78"/>
        <end position="97"/>
    </location>
</feature>
<dbReference type="PRINTS" id="PR01077">
    <property type="entry name" value="CLAUDIN"/>
</dbReference>
<proteinExistence type="inferred from homology"/>
<evidence type="ECO:0000256" key="8">
    <source>
        <dbReference type="RuleBase" id="RU060637"/>
    </source>
</evidence>
<keyword evidence="6 8" id="KW-1133">Transmembrane helix</keyword>
<dbReference type="InterPro" id="IPR006187">
    <property type="entry name" value="Claudin"/>
</dbReference>
<organism evidence="9 10">
    <name type="scientific">Podarcis muralis</name>
    <name type="common">Wall lizard</name>
    <name type="synonym">Lacerta muralis</name>
    <dbReference type="NCBI Taxonomy" id="64176"/>
    <lineage>
        <taxon>Eukaryota</taxon>
        <taxon>Metazoa</taxon>
        <taxon>Chordata</taxon>
        <taxon>Craniata</taxon>
        <taxon>Vertebrata</taxon>
        <taxon>Euteleostomi</taxon>
        <taxon>Lepidosauria</taxon>
        <taxon>Squamata</taxon>
        <taxon>Bifurcata</taxon>
        <taxon>Unidentata</taxon>
        <taxon>Episquamata</taxon>
        <taxon>Laterata</taxon>
        <taxon>Lacertibaenia</taxon>
        <taxon>Lacertidae</taxon>
        <taxon>Podarcis</taxon>
    </lineage>
</organism>
<dbReference type="Gene3D" id="1.20.140.150">
    <property type="match status" value="1"/>
</dbReference>
<evidence type="ECO:0000256" key="5">
    <source>
        <dbReference type="ARBA" id="ARBA00022949"/>
    </source>
</evidence>
<name>A0A670I1F3_PODMU</name>
<dbReference type="RefSeq" id="XP_028582832.1">
    <property type="nucleotide sequence ID" value="XM_028726999.1"/>
</dbReference>
<dbReference type="PROSITE" id="PS01346">
    <property type="entry name" value="CLAUDIN"/>
    <property type="match status" value="1"/>
</dbReference>
<dbReference type="PANTHER" id="PTHR12002">
    <property type="entry name" value="CLAUDIN"/>
    <property type="match status" value="1"/>
</dbReference>
<keyword evidence="3 8" id="KW-1003">Cell membrane</keyword>
<accession>A0A670I1F3</accession>
<dbReference type="Proteomes" id="UP000472272">
    <property type="component" value="Chromosome 4"/>
</dbReference>
<feature type="transmembrane region" description="Helical" evidence="8">
    <location>
        <begin position="165"/>
        <end position="185"/>
    </location>
</feature>
<comment type="subcellular location">
    <subcellularLocation>
        <location evidence="8">Cell junction</location>
        <location evidence="8">Tight junction</location>
    </subcellularLocation>
    <subcellularLocation>
        <location evidence="8">Cell membrane</location>
        <topology evidence="8">Multi-pass membrane protein</topology>
    </subcellularLocation>
</comment>
<comment type="caution">
    <text evidence="8">Lacks conserved residue(s) required for the propagation of feature annotation.</text>
</comment>
<dbReference type="FunFam" id="1.20.140.150:FF:000001">
    <property type="entry name" value="Claudin"/>
    <property type="match status" value="1"/>
</dbReference>
<keyword evidence="5 8" id="KW-0965">Cell junction</keyword>
<reference evidence="9" key="2">
    <citation type="submission" date="2025-08" db="UniProtKB">
        <authorList>
            <consortium name="Ensembl"/>
        </authorList>
    </citation>
    <scope>IDENTIFICATION</scope>
</reference>
<dbReference type="KEGG" id="pmua:114596027"/>
<evidence type="ECO:0000313" key="9">
    <source>
        <dbReference type="Ensembl" id="ENSPMRP00000005689.1"/>
    </source>
</evidence>
<dbReference type="AlphaFoldDB" id="A0A670I1F3"/>
<evidence type="ECO:0000256" key="3">
    <source>
        <dbReference type="ARBA" id="ARBA00022475"/>
    </source>
</evidence>
<gene>
    <name evidence="9" type="primary">LOC114596027</name>
</gene>
<dbReference type="OrthoDB" id="8819159at2759"/>
<dbReference type="GeneTree" id="ENSGT00940000159077"/>
<dbReference type="GeneID" id="114596027"/>
<comment type="function">
    <text evidence="8">Claudins function as major constituents of the tight junction complexes that regulate the permeability of epithelia.</text>
</comment>
<protein>
    <recommendedName>
        <fullName evidence="8">Claudin</fullName>
    </recommendedName>
</protein>